<dbReference type="Gene3D" id="3.40.960.10">
    <property type="entry name" value="VSR Endonuclease"/>
    <property type="match status" value="1"/>
</dbReference>
<dbReference type="AlphaFoldDB" id="A0A5J5J011"/>
<evidence type="ECO:0000313" key="2">
    <source>
        <dbReference type="EMBL" id="KAA9105654.1"/>
    </source>
</evidence>
<organism evidence="2 3">
    <name type="scientific">Microbacterium rhizomatis</name>
    <dbReference type="NCBI Taxonomy" id="1631477"/>
    <lineage>
        <taxon>Bacteria</taxon>
        <taxon>Bacillati</taxon>
        <taxon>Actinomycetota</taxon>
        <taxon>Actinomycetes</taxon>
        <taxon>Micrococcales</taxon>
        <taxon>Microbacteriaceae</taxon>
        <taxon>Microbacterium</taxon>
    </lineage>
</organism>
<dbReference type="RefSeq" id="WP_150450385.1">
    <property type="nucleotide sequence ID" value="NZ_VYSA01000005.1"/>
</dbReference>
<dbReference type="Pfam" id="PF04480">
    <property type="entry name" value="DUF559"/>
    <property type="match status" value="1"/>
</dbReference>
<dbReference type="EMBL" id="VYSA01000005">
    <property type="protein sequence ID" value="KAA9105654.1"/>
    <property type="molecule type" value="Genomic_DNA"/>
</dbReference>
<sequence>MQLEDWIAGRGGIVHRQVVREARWTDRAVRAAVRAGAVEPIRRTWLAVGNASADAVAAARAGGRVACVTLAQERGWWMPDSVDAARHISILPHARPGEIAEGDVVHWTKPVAPASPHSISESIEDALAHIAGCLPPEPARVVWESAISTERLSLDALRHVRWRTKAAARLAEESSDLSDSGLESMFLIRLSSWGVPIRQQAPLAGRRVDFLIGRSLVVQVDGHVFHSTAADRGRDVRHDAELRLRGYTVMRFTYAQIVHDWGGVERMVARAIAAGLHMANVRAVR</sequence>
<comment type="caution">
    <text evidence="2">The sequence shown here is derived from an EMBL/GenBank/DDBJ whole genome shotgun (WGS) entry which is preliminary data.</text>
</comment>
<evidence type="ECO:0000259" key="1">
    <source>
        <dbReference type="Pfam" id="PF04480"/>
    </source>
</evidence>
<dbReference type="InterPro" id="IPR011335">
    <property type="entry name" value="Restrct_endonuc-II-like"/>
</dbReference>
<evidence type="ECO:0000313" key="3">
    <source>
        <dbReference type="Proteomes" id="UP000325827"/>
    </source>
</evidence>
<dbReference type="SUPFAM" id="SSF52980">
    <property type="entry name" value="Restriction endonuclease-like"/>
    <property type="match status" value="1"/>
</dbReference>
<dbReference type="Proteomes" id="UP000325827">
    <property type="component" value="Unassembled WGS sequence"/>
</dbReference>
<protein>
    <submittedName>
        <fullName evidence="2">DUF559 domain-containing protein</fullName>
    </submittedName>
</protein>
<dbReference type="InterPro" id="IPR007569">
    <property type="entry name" value="DUF559"/>
</dbReference>
<name>A0A5J5J011_9MICO</name>
<gene>
    <name evidence="2" type="ORF">F6B43_17995</name>
</gene>
<proteinExistence type="predicted"/>
<accession>A0A5J5J011</accession>
<keyword evidence="3" id="KW-1185">Reference proteome</keyword>
<dbReference type="OrthoDB" id="2594539at2"/>
<reference evidence="3" key="1">
    <citation type="submission" date="2019-09" db="EMBL/GenBank/DDBJ databases">
        <title>Mumia zhuanghuii sp. nov. isolated from the intestinal contents of plateau pika (Ochotona curzoniae) in the Qinghai-Tibet plateau of China.</title>
        <authorList>
            <person name="Tian Z."/>
        </authorList>
    </citation>
    <scope>NUCLEOTIDE SEQUENCE [LARGE SCALE GENOMIC DNA]</scope>
    <source>
        <strain evidence="3">JCM 30598</strain>
    </source>
</reference>
<feature type="domain" description="DUF559" evidence="1">
    <location>
        <begin position="194"/>
        <end position="270"/>
    </location>
</feature>